<dbReference type="Gene3D" id="3.20.110.20">
    <property type="match status" value="1"/>
</dbReference>
<dbReference type="InterPro" id="IPR011330">
    <property type="entry name" value="Glyco_hydro/deAcase_b/a-brl"/>
</dbReference>
<dbReference type="SUPFAM" id="SSF88713">
    <property type="entry name" value="Glycoside hydrolase/deacetylase"/>
    <property type="match status" value="1"/>
</dbReference>
<dbReference type="GO" id="GO:0005975">
    <property type="term" value="P:carbohydrate metabolic process"/>
    <property type="evidence" value="ECO:0007669"/>
    <property type="project" value="InterPro"/>
</dbReference>
<dbReference type="PANTHER" id="PTHR36306:SF1">
    <property type="entry name" value="ALPHA-AMYLASE-RELATED"/>
    <property type="match status" value="1"/>
</dbReference>
<dbReference type="AlphaFoldDB" id="A0A418PTM3"/>
<dbReference type="OrthoDB" id="138256at2"/>
<dbReference type="InterPro" id="IPR052046">
    <property type="entry name" value="GH57_Enzymes"/>
</dbReference>
<dbReference type="CDD" id="cd10795">
    <property type="entry name" value="GH57N_MJA1_like"/>
    <property type="match status" value="1"/>
</dbReference>
<sequence length="407" mass="47675">MRTICFYFQVHQPFRLKPYRFFDIGEDHHYWDDFLNRNVIRKVAQKCYLPMNSLLLDLIHQYKGKFKVAFSLSGTFLDQMEAYAPDVLESFQKLVATGHVELLNETYTHSLASLKSKEEFHGLVKKHQDRIKELFNGYTPKVFRNTELIYSDQIGAMVSELGYEAVLTEGAKHVLGWKSPNYVYSNAIEPKLKVLLKNFLLSDDIAFRFSNKTWADYPLTTEKFVKWINAIPKEEQVLNLFMDYETFGEHQWAETGIFEFMRHLPEAVLKHSNFSFSTPSEVASAVPAVSKIHVPIPISWADEERDLTAWLGNDMQDEAFDRLYELEKAVKKIDDPEIKRDWGYLQTSDHFYYMCTKFFSDGSVHEYFSPYDTPYDAFINYMNVLSDFILRVKQKTAEMQDQAEAIK</sequence>
<dbReference type="RefSeq" id="WP_119477247.1">
    <property type="nucleotide sequence ID" value="NZ_QXML01000003.1"/>
</dbReference>
<keyword evidence="2" id="KW-0119">Carbohydrate metabolism</keyword>
<dbReference type="EMBL" id="QXML01000003">
    <property type="protein sequence ID" value="RIW16392.1"/>
    <property type="molecule type" value="Genomic_DNA"/>
</dbReference>
<evidence type="ECO:0000259" key="3">
    <source>
        <dbReference type="Pfam" id="PF03065"/>
    </source>
</evidence>
<dbReference type="Pfam" id="PF03065">
    <property type="entry name" value="Glyco_hydro_57"/>
    <property type="match status" value="1"/>
</dbReference>
<feature type="domain" description="Glycoside hydrolase family 57 N-terminal" evidence="3">
    <location>
        <begin position="6"/>
        <end position="293"/>
    </location>
</feature>
<dbReference type="InterPro" id="IPR004300">
    <property type="entry name" value="Glyco_hydro_57_N"/>
</dbReference>
<proteinExistence type="inferred from homology"/>
<dbReference type="GO" id="GO:0003824">
    <property type="term" value="F:catalytic activity"/>
    <property type="evidence" value="ECO:0007669"/>
    <property type="project" value="InterPro"/>
</dbReference>
<dbReference type="Proteomes" id="UP000283522">
    <property type="component" value="Unassembled WGS sequence"/>
</dbReference>
<comment type="similarity">
    <text evidence="1">Belongs to the glycosyl hydrolase 57 family.</text>
</comment>
<evidence type="ECO:0000313" key="5">
    <source>
        <dbReference type="Proteomes" id="UP000283522"/>
    </source>
</evidence>
<reference evidence="4 5" key="1">
    <citation type="submission" date="2018-09" db="EMBL/GenBank/DDBJ databases">
        <authorList>
            <person name="Wang X."/>
            <person name="Du Z."/>
        </authorList>
    </citation>
    <scope>NUCLEOTIDE SEQUENCE [LARGE SCALE GENOMIC DNA]</scope>
    <source>
        <strain evidence="4 5">N3</strain>
    </source>
</reference>
<evidence type="ECO:0000256" key="2">
    <source>
        <dbReference type="ARBA" id="ARBA00023277"/>
    </source>
</evidence>
<evidence type="ECO:0000313" key="4">
    <source>
        <dbReference type="EMBL" id="RIW16392.1"/>
    </source>
</evidence>
<gene>
    <name evidence="4" type="ORF">D0X99_08515</name>
</gene>
<name>A0A418PTM3_9BACT</name>
<accession>A0A418PTM3</accession>
<dbReference type="PANTHER" id="PTHR36306">
    <property type="entry name" value="ALPHA-AMYLASE-RELATED-RELATED"/>
    <property type="match status" value="1"/>
</dbReference>
<evidence type="ECO:0000256" key="1">
    <source>
        <dbReference type="ARBA" id="ARBA00006821"/>
    </source>
</evidence>
<protein>
    <submittedName>
        <fullName evidence="4">Alpha-amylase</fullName>
    </submittedName>
</protein>
<organism evidence="4 5">
    <name type="scientific">Algoriphagus lacus</name>
    <dbReference type="NCBI Taxonomy" id="2056311"/>
    <lineage>
        <taxon>Bacteria</taxon>
        <taxon>Pseudomonadati</taxon>
        <taxon>Bacteroidota</taxon>
        <taxon>Cytophagia</taxon>
        <taxon>Cytophagales</taxon>
        <taxon>Cyclobacteriaceae</taxon>
        <taxon>Algoriphagus</taxon>
    </lineage>
</organism>
<keyword evidence="5" id="KW-1185">Reference proteome</keyword>
<comment type="caution">
    <text evidence="4">The sequence shown here is derived from an EMBL/GenBank/DDBJ whole genome shotgun (WGS) entry which is preliminary data.</text>
</comment>